<feature type="domain" description="Xrn1 helical" evidence="1">
    <location>
        <begin position="23"/>
        <end position="79"/>
    </location>
</feature>
<keyword evidence="2" id="KW-1185">Reference proteome</keyword>
<reference evidence="2" key="1">
    <citation type="journal article" date="2013" name="Genome Biol.">
        <title>Reference genomes and transcriptomes of Nicotiana sylvestris and Nicotiana tomentosiformis.</title>
        <authorList>
            <person name="Sierro N."/>
            <person name="Battey J.N."/>
            <person name="Ouadi S."/>
            <person name="Bovet L."/>
            <person name="Goepfert S."/>
            <person name="Bakaher N."/>
            <person name="Peitsch M.C."/>
            <person name="Ivanov N.V."/>
        </authorList>
    </citation>
    <scope>NUCLEOTIDE SEQUENCE [LARGE SCALE GENOMIC DNA]</scope>
</reference>
<organism evidence="2 3">
    <name type="scientific">Nicotiana sylvestris</name>
    <name type="common">Wood tobacco</name>
    <name type="synonym">South American tobacco</name>
    <dbReference type="NCBI Taxonomy" id="4096"/>
    <lineage>
        <taxon>Eukaryota</taxon>
        <taxon>Viridiplantae</taxon>
        <taxon>Streptophyta</taxon>
        <taxon>Embryophyta</taxon>
        <taxon>Tracheophyta</taxon>
        <taxon>Spermatophyta</taxon>
        <taxon>Magnoliopsida</taxon>
        <taxon>eudicotyledons</taxon>
        <taxon>Gunneridae</taxon>
        <taxon>Pentapetalae</taxon>
        <taxon>asterids</taxon>
        <taxon>lamiids</taxon>
        <taxon>Solanales</taxon>
        <taxon>Solanaceae</taxon>
        <taxon>Nicotianoideae</taxon>
        <taxon>Nicotianeae</taxon>
        <taxon>Nicotiana</taxon>
    </lineage>
</organism>
<dbReference type="PANTHER" id="PTHR12341:SF53">
    <property type="entry name" value="5'-3' EXORIBONUCLEASE"/>
    <property type="match status" value="1"/>
</dbReference>
<dbReference type="STRING" id="4096.A0A1U7WRW3"/>
<dbReference type="GO" id="GO:0003723">
    <property type="term" value="F:RNA binding"/>
    <property type="evidence" value="ECO:0007669"/>
    <property type="project" value="TreeGrafter"/>
</dbReference>
<dbReference type="GO" id="GO:0000956">
    <property type="term" value="P:nuclear-transcribed mRNA catabolic process"/>
    <property type="evidence" value="ECO:0007669"/>
    <property type="project" value="TreeGrafter"/>
</dbReference>
<name>A0A1U7WRW3_NICSY</name>
<sequence length="139" mass="15725">MGTQRLFGIQTSNSISNCQTRPERLIDDFVFMCLFVGNDFLSHVPSLKISEGAIDLLIDFYKKEFINMGGYLTNSCQVQNSLLLCVAPFSFPTYAMFPYVLSVLPFARPYNNCKGYCDDLLYEADVTLVCLKYAMSGLY</sequence>
<evidence type="ECO:0000259" key="1">
    <source>
        <dbReference type="Pfam" id="PF17846"/>
    </source>
</evidence>
<accession>A0A1U7WRW3</accession>
<gene>
    <name evidence="3" type="primary">LOC104231381</name>
</gene>
<evidence type="ECO:0000313" key="2">
    <source>
        <dbReference type="Proteomes" id="UP000189701"/>
    </source>
</evidence>
<proteinExistence type="predicted"/>
<dbReference type="GO" id="GO:0004534">
    <property type="term" value="F:5'-3' RNA exonuclease activity"/>
    <property type="evidence" value="ECO:0007669"/>
    <property type="project" value="TreeGrafter"/>
</dbReference>
<dbReference type="GO" id="GO:0005634">
    <property type="term" value="C:nucleus"/>
    <property type="evidence" value="ECO:0007669"/>
    <property type="project" value="TreeGrafter"/>
</dbReference>
<reference evidence="3" key="2">
    <citation type="submission" date="2025-08" db="UniProtKB">
        <authorList>
            <consortium name="RefSeq"/>
        </authorList>
    </citation>
    <scope>IDENTIFICATION</scope>
    <source>
        <tissue evidence="3">Leaf</tissue>
    </source>
</reference>
<dbReference type="Pfam" id="PF17846">
    <property type="entry name" value="XRN_M"/>
    <property type="match status" value="1"/>
</dbReference>
<dbReference type="Proteomes" id="UP000189701">
    <property type="component" value="Unplaced"/>
</dbReference>
<dbReference type="PANTHER" id="PTHR12341">
    <property type="entry name" value="5'-&gt;3' EXORIBONUCLEASE"/>
    <property type="match status" value="1"/>
</dbReference>
<dbReference type="AlphaFoldDB" id="A0A1U7WRW3"/>
<dbReference type="eggNOG" id="KOG2044">
    <property type="taxonomic scope" value="Eukaryota"/>
</dbReference>
<dbReference type="InterPro" id="IPR027073">
    <property type="entry name" value="5_3_exoribonuclease"/>
</dbReference>
<dbReference type="RefSeq" id="XP_009782672.1">
    <property type="nucleotide sequence ID" value="XM_009784370.1"/>
</dbReference>
<evidence type="ECO:0000313" key="3">
    <source>
        <dbReference type="RefSeq" id="XP_009782672.1"/>
    </source>
</evidence>
<protein>
    <submittedName>
        <fullName evidence="3">Uncharacterized protein LOC104231381 isoform X1</fullName>
    </submittedName>
</protein>
<dbReference type="InterPro" id="IPR041412">
    <property type="entry name" value="Xrn1_helical"/>
</dbReference>